<dbReference type="AlphaFoldDB" id="A0A6C0UJP1"/>
<evidence type="ECO:0000313" key="2">
    <source>
        <dbReference type="Proteomes" id="UP000465846"/>
    </source>
</evidence>
<gene>
    <name evidence="1" type="ORF">G3I44_16015</name>
</gene>
<name>A0A6C0UJP1_9EURY</name>
<protein>
    <submittedName>
        <fullName evidence="1">Uncharacterized protein</fullName>
    </submittedName>
</protein>
<organism evidence="1 2">
    <name type="scientific">Halogeometricum borinquense</name>
    <dbReference type="NCBI Taxonomy" id="60847"/>
    <lineage>
        <taxon>Archaea</taxon>
        <taxon>Methanobacteriati</taxon>
        <taxon>Methanobacteriota</taxon>
        <taxon>Stenosarchaea group</taxon>
        <taxon>Halobacteria</taxon>
        <taxon>Halobacteriales</taxon>
        <taxon>Haloferacaceae</taxon>
        <taxon>Halogeometricum</taxon>
    </lineage>
</organism>
<proteinExistence type="predicted"/>
<reference evidence="1 2" key="1">
    <citation type="submission" date="2020-02" db="EMBL/GenBank/DDBJ databases">
        <title>Whole genome sequence of Halogeometricum borinquense strain wsp4.</title>
        <authorList>
            <person name="Verma D.K."/>
            <person name="Gopal K."/>
            <person name="Prasad E.S."/>
        </authorList>
    </citation>
    <scope>NUCLEOTIDE SEQUENCE [LARGE SCALE GENOMIC DNA]</scope>
    <source>
        <strain evidence="2">wsp4</strain>
    </source>
</reference>
<dbReference type="EMBL" id="CP048739">
    <property type="protein sequence ID" value="QIB75655.1"/>
    <property type="molecule type" value="Genomic_DNA"/>
</dbReference>
<dbReference type="Proteomes" id="UP000465846">
    <property type="component" value="Chromosome"/>
</dbReference>
<dbReference type="GeneID" id="44080938"/>
<sequence length="104" mass="11669">MITGAVAQYKVAADGELTKAKNPNASSWILGSFINIPVQVVDRSKEDERRIEVDYFHRYAVVNFNGISWNGGIPSLSFGIGEESWVRESEPTENKMDNTYVDKL</sequence>
<dbReference type="RefSeq" id="WP_163487411.1">
    <property type="nucleotide sequence ID" value="NZ_CP048739.1"/>
</dbReference>
<accession>A0A6C0UJP1</accession>
<evidence type="ECO:0000313" key="1">
    <source>
        <dbReference type="EMBL" id="QIB75655.1"/>
    </source>
</evidence>